<evidence type="ECO:0000313" key="7">
    <source>
        <dbReference type="Proteomes" id="UP001202887"/>
    </source>
</evidence>
<dbReference type="Proteomes" id="UP001202887">
    <property type="component" value="Unassembled WGS sequence"/>
</dbReference>
<keyword evidence="2 4" id="KW-0238">DNA-binding</keyword>
<name>A0AAW5EU42_NOVHA</name>
<feature type="domain" description="HTH tetR-type" evidence="5">
    <location>
        <begin position="10"/>
        <end position="70"/>
    </location>
</feature>
<reference evidence="6" key="1">
    <citation type="journal article" date="2021" name="Polymers (Basel)">
        <title>Highly Stretchable Bacterial Cellulose Produced by Komagataeibacter hansenii SI1.</title>
        <authorList>
            <person name="Cielecka I."/>
            <person name="Ryngajllo M."/>
            <person name="Maniukiewicz W."/>
            <person name="Bielecki S."/>
        </authorList>
    </citation>
    <scope>NUCLEOTIDE SEQUENCE</scope>
    <source>
        <strain evidence="6">SI1</strain>
    </source>
</reference>
<evidence type="ECO:0000256" key="4">
    <source>
        <dbReference type="PROSITE-ProRule" id="PRU00335"/>
    </source>
</evidence>
<dbReference type="SUPFAM" id="SSF48498">
    <property type="entry name" value="Tetracyclin repressor-like, C-terminal domain"/>
    <property type="match status" value="1"/>
</dbReference>
<dbReference type="InterPro" id="IPR001647">
    <property type="entry name" value="HTH_TetR"/>
</dbReference>
<proteinExistence type="predicted"/>
<dbReference type="InterPro" id="IPR009057">
    <property type="entry name" value="Homeodomain-like_sf"/>
</dbReference>
<organism evidence="6 7">
    <name type="scientific">Novacetimonas hansenii</name>
    <name type="common">Komagataeibacter hansenii</name>
    <dbReference type="NCBI Taxonomy" id="436"/>
    <lineage>
        <taxon>Bacteria</taxon>
        <taxon>Pseudomonadati</taxon>
        <taxon>Pseudomonadota</taxon>
        <taxon>Alphaproteobacteria</taxon>
        <taxon>Acetobacterales</taxon>
        <taxon>Acetobacteraceae</taxon>
        <taxon>Novacetimonas</taxon>
    </lineage>
</organism>
<keyword evidence="3" id="KW-0804">Transcription</keyword>
<evidence type="ECO:0000313" key="6">
    <source>
        <dbReference type="EMBL" id="MCJ8355079.1"/>
    </source>
</evidence>
<dbReference type="PROSITE" id="PS50977">
    <property type="entry name" value="HTH_TETR_2"/>
    <property type="match status" value="1"/>
</dbReference>
<dbReference type="PANTHER" id="PTHR47506:SF1">
    <property type="entry name" value="HTH-TYPE TRANSCRIPTIONAL REGULATOR YJDC"/>
    <property type="match status" value="1"/>
</dbReference>
<protein>
    <submittedName>
        <fullName evidence="6">TetR/AcrR family transcriptional regulator</fullName>
    </submittedName>
</protein>
<dbReference type="PRINTS" id="PR00455">
    <property type="entry name" value="HTHTETR"/>
</dbReference>
<evidence type="ECO:0000256" key="3">
    <source>
        <dbReference type="ARBA" id="ARBA00023163"/>
    </source>
</evidence>
<comment type="caution">
    <text evidence="6">The sequence shown here is derived from an EMBL/GenBank/DDBJ whole genome shotgun (WGS) entry which is preliminary data.</text>
</comment>
<dbReference type="RefSeq" id="WP_247067659.1">
    <property type="nucleotide sequence ID" value="NZ_CP094848.1"/>
</dbReference>
<accession>A0AAW5EU42</accession>
<evidence type="ECO:0000256" key="1">
    <source>
        <dbReference type="ARBA" id="ARBA00023015"/>
    </source>
</evidence>
<dbReference type="EMBL" id="JAIBCX010000052">
    <property type="protein sequence ID" value="MCJ8355079.1"/>
    <property type="molecule type" value="Genomic_DNA"/>
</dbReference>
<evidence type="ECO:0000259" key="5">
    <source>
        <dbReference type="PROSITE" id="PS50977"/>
    </source>
</evidence>
<keyword evidence="1" id="KW-0805">Transcription regulation</keyword>
<dbReference type="SUPFAM" id="SSF46689">
    <property type="entry name" value="Homeodomain-like"/>
    <property type="match status" value="1"/>
</dbReference>
<dbReference type="Gene3D" id="1.10.357.10">
    <property type="entry name" value="Tetracycline Repressor, domain 2"/>
    <property type="match status" value="1"/>
</dbReference>
<evidence type="ECO:0000256" key="2">
    <source>
        <dbReference type="ARBA" id="ARBA00023125"/>
    </source>
</evidence>
<dbReference type="AlphaFoldDB" id="A0AAW5EU42"/>
<dbReference type="Pfam" id="PF00440">
    <property type="entry name" value="TetR_N"/>
    <property type="match status" value="1"/>
</dbReference>
<reference evidence="6" key="2">
    <citation type="submission" date="2022-03" db="EMBL/GenBank/DDBJ databases">
        <authorList>
            <person name="Ryngajllo M."/>
            <person name="Jacek P."/>
            <person name="Kubiak K."/>
        </authorList>
    </citation>
    <scope>NUCLEOTIDE SEQUENCE</scope>
    <source>
        <strain evidence="6">SI1</strain>
    </source>
</reference>
<dbReference type="GO" id="GO:0003677">
    <property type="term" value="F:DNA binding"/>
    <property type="evidence" value="ECO:0007669"/>
    <property type="project" value="UniProtKB-UniRule"/>
</dbReference>
<dbReference type="PANTHER" id="PTHR47506">
    <property type="entry name" value="TRANSCRIPTIONAL REGULATORY PROTEIN"/>
    <property type="match status" value="1"/>
</dbReference>
<gene>
    <name evidence="6" type="ORF">K1W68_13955</name>
</gene>
<dbReference type="InterPro" id="IPR036271">
    <property type="entry name" value="Tet_transcr_reg_TetR-rel_C_sf"/>
</dbReference>
<feature type="DNA-binding region" description="H-T-H motif" evidence="4">
    <location>
        <begin position="33"/>
        <end position="52"/>
    </location>
</feature>
<sequence length="199" mass="22070">MSSHKAVPHPCAADKIRSSARELFYNQGIRAVGVDEIVQKAGVTKPSLYRAFESKDGLTTAYLIDYQQTFWGRIDAICHNHPDNPRTQILAYFDDLALRAAQPGYRGCALTNAIVEYPDPDHPVRREAARLKHEIREWIQQKVSNLKANDPGLLTDGLILLMEGVYTAGQVFYPPGPVIKAGKLARLLLQSSGISADQE</sequence>